<proteinExistence type="predicted"/>
<dbReference type="SUPFAM" id="SSF51261">
    <property type="entry name" value="Duplicated hybrid motif"/>
    <property type="match status" value="1"/>
</dbReference>
<keyword evidence="2" id="KW-0645">Protease</keyword>
<protein>
    <submittedName>
        <fullName evidence="10">Peptidoglycan DD-metalloendopeptidase family protein</fullName>
    </submittedName>
</protein>
<feature type="coiled-coil region" evidence="7">
    <location>
        <begin position="293"/>
        <end position="320"/>
    </location>
</feature>
<evidence type="ECO:0000256" key="5">
    <source>
        <dbReference type="ARBA" id="ARBA00022833"/>
    </source>
</evidence>
<evidence type="ECO:0000256" key="2">
    <source>
        <dbReference type="ARBA" id="ARBA00022670"/>
    </source>
</evidence>
<name>A0ABX0K5N3_9PROT</name>
<dbReference type="Proteomes" id="UP000615326">
    <property type="component" value="Unassembled WGS sequence"/>
</dbReference>
<dbReference type="InterPro" id="IPR011055">
    <property type="entry name" value="Dup_hybrid_motif"/>
</dbReference>
<evidence type="ECO:0000256" key="7">
    <source>
        <dbReference type="SAM" id="Coils"/>
    </source>
</evidence>
<keyword evidence="5" id="KW-0862">Zinc</keyword>
<feature type="region of interest" description="Disordered" evidence="8">
    <location>
        <begin position="324"/>
        <end position="346"/>
    </location>
</feature>
<comment type="caution">
    <text evidence="10">The sequence shown here is derived from an EMBL/GenBank/DDBJ whole genome shotgun (WGS) entry which is preliminary data.</text>
</comment>
<dbReference type="CDD" id="cd12797">
    <property type="entry name" value="M23_peptidase"/>
    <property type="match status" value="1"/>
</dbReference>
<gene>
    <name evidence="10" type="ORF">GOB84_03780</name>
</gene>
<feature type="coiled-coil region" evidence="7">
    <location>
        <begin position="75"/>
        <end position="158"/>
    </location>
</feature>
<keyword evidence="3" id="KW-0479">Metal-binding</keyword>
<feature type="domain" description="M23ase beta-sheet core" evidence="9">
    <location>
        <begin position="373"/>
        <end position="463"/>
    </location>
</feature>
<keyword evidence="7" id="KW-0175">Coiled coil</keyword>
<feature type="compositionally biased region" description="Basic and acidic residues" evidence="8">
    <location>
        <begin position="324"/>
        <end position="333"/>
    </location>
</feature>
<dbReference type="InterPro" id="IPR050570">
    <property type="entry name" value="Cell_wall_metabolism_enzyme"/>
</dbReference>
<evidence type="ECO:0000313" key="11">
    <source>
        <dbReference type="Proteomes" id="UP000615326"/>
    </source>
</evidence>
<evidence type="ECO:0000313" key="10">
    <source>
        <dbReference type="EMBL" id="NHO31689.1"/>
    </source>
</evidence>
<dbReference type="Pfam" id="PF01551">
    <property type="entry name" value="Peptidase_M23"/>
    <property type="match status" value="1"/>
</dbReference>
<evidence type="ECO:0000256" key="6">
    <source>
        <dbReference type="ARBA" id="ARBA00023049"/>
    </source>
</evidence>
<dbReference type="InterPro" id="IPR016047">
    <property type="entry name" value="M23ase_b-sheet_dom"/>
</dbReference>
<organism evidence="10 11">
    <name type="scientific">Acetobacter fallax</name>
    <dbReference type="NCBI Taxonomy" id="1737473"/>
    <lineage>
        <taxon>Bacteria</taxon>
        <taxon>Pseudomonadati</taxon>
        <taxon>Pseudomonadota</taxon>
        <taxon>Alphaproteobacteria</taxon>
        <taxon>Acetobacterales</taxon>
        <taxon>Acetobacteraceae</taxon>
        <taxon>Acetobacter</taxon>
    </lineage>
</organism>
<evidence type="ECO:0000256" key="3">
    <source>
        <dbReference type="ARBA" id="ARBA00022723"/>
    </source>
</evidence>
<keyword evidence="6" id="KW-0482">Metalloprotease</keyword>
<keyword evidence="11" id="KW-1185">Reference proteome</keyword>
<dbReference type="RefSeq" id="WP_173576299.1">
    <property type="nucleotide sequence ID" value="NZ_WOSW01000004.1"/>
</dbReference>
<reference evidence="10 11" key="1">
    <citation type="journal article" date="2020" name="Int. J. Syst. Evol. Microbiol.">
        <title>Novel acetic acid bacteria from cider fermentations: Acetobacter conturbans sp. nov. and Acetobacter fallax sp. nov.</title>
        <authorList>
            <person name="Sombolestani A.S."/>
            <person name="Cleenwerck I."/>
            <person name="Cnockaert M."/>
            <person name="Borremans W."/>
            <person name="Wieme A.D."/>
            <person name="De Vuyst L."/>
            <person name="Vandamme P."/>
        </authorList>
    </citation>
    <scope>NUCLEOTIDE SEQUENCE [LARGE SCALE GENOMIC DNA]</scope>
    <source>
        <strain evidence="10 11">LMG 1637</strain>
    </source>
</reference>
<dbReference type="EMBL" id="WOSW01000004">
    <property type="protein sequence ID" value="NHO31689.1"/>
    <property type="molecule type" value="Genomic_DNA"/>
</dbReference>
<accession>A0ABX0K5N3</accession>
<comment type="cofactor">
    <cofactor evidence="1">
        <name>Zn(2+)</name>
        <dbReference type="ChEBI" id="CHEBI:29105"/>
    </cofactor>
</comment>
<evidence type="ECO:0000256" key="1">
    <source>
        <dbReference type="ARBA" id="ARBA00001947"/>
    </source>
</evidence>
<evidence type="ECO:0000256" key="8">
    <source>
        <dbReference type="SAM" id="MobiDB-lite"/>
    </source>
</evidence>
<keyword evidence="4" id="KW-0378">Hydrolase</keyword>
<evidence type="ECO:0000256" key="4">
    <source>
        <dbReference type="ARBA" id="ARBA00022801"/>
    </source>
</evidence>
<dbReference type="PANTHER" id="PTHR21666:SF288">
    <property type="entry name" value="CELL DIVISION PROTEIN YTFB"/>
    <property type="match status" value="1"/>
</dbReference>
<sequence>MTRRVRMVLLHRDRTDLPPRFRRDYFVVGVLLLCGGWACSVPGMARGYQHSVSGAHHAAAQRGTVARPSASQAALEAARTQEALLRRQRDEEKARLAVAQHVNAAEAAQAEKDRARATSLSAATVSAAGQLQQTETRLQTLQDQIDGLHADQEQLRTELDAEARALMPVLPVAQRLSLYPSDTLLTGPLSPQQAVTGLLIVRGLAKTLEARAETVQLQRQELAMLNRTLAERLGEVGTVQEKQSQQQQALAAQMQAARDAQLRSNAAARQSAAHVTQEAARASALQAAIDRIVATEAAAMAQLQREAEAAERARRAQLAEEARRRVAARKESGGRSAPVVVAPSEGGRPGGGGVVAGRLISAWGEQTEAGPATGNSYAVAGGTSVRSPCSGTVEFAAPFRSYGQMLILNCGREYRFVLAGLGALDVATGQALAKGAAIGAMPRGGGSATLLVQVRHGQKTVNPTPFL</sequence>
<dbReference type="PANTHER" id="PTHR21666">
    <property type="entry name" value="PEPTIDASE-RELATED"/>
    <property type="match status" value="1"/>
</dbReference>
<evidence type="ECO:0000259" key="9">
    <source>
        <dbReference type="Pfam" id="PF01551"/>
    </source>
</evidence>
<dbReference type="Gene3D" id="2.70.70.10">
    <property type="entry name" value="Glucose Permease (Domain IIA)"/>
    <property type="match status" value="1"/>
</dbReference>